<dbReference type="Gene3D" id="1.20.58.1280">
    <property type="entry name" value="DNA repair protein Rev1, C-terminal domain"/>
    <property type="match status" value="1"/>
</dbReference>
<dbReference type="Gene3D" id="3.30.1490.100">
    <property type="entry name" value="DNA polymerase, Y-family, little finger domain"/>
    <property type="match status" value="1"/>
</dbReference>
<accession>A0A1Y2GZV2</accession>
<feature type="compositionally biased region" description="Polar residues" evidence="13">
    <location>
        <begin position="1223"/>
        <end position="1233"/>
    </location>
</feature>
<evidence type="ECO:0000256" key="7">
    <source>
        <dbReference type="ARBA" id="ARBA00022723"/>
    </source>
</evidence>
<evidence type="ECO:0000256" key="5">
    <source>
        <dbReference type="ARBA" id="ARBA00022679"/>
    </source>
</evidence>
<feature type="region of interest" description="Disordered" evidence="13">
    <location>
        <begin position="1052"/>
        <end position="1112"/>
    </location>
</feature>
<dbReference type="GeneID" id="33571520"/>
<dbReference type="Pfam" id="PF14377">
    <property type="entry name" value="UBM"/>
    <property type="match status" value="3"/>
</dbReference>
<dbReference type="FunCoup" id="A0A1Y2GZV2">
    <property type="interactions" value="388"/>
</dbReference>
<protein>
    <recommendedName>
        <fullName evidence="3">DNA repair protein REV1</fullName>
    </recommendedName>
</protein>
<evidence type="ECO:0000256" key="3">
    <source>
        <dbReference type="ARBA" id="ARBA00020399"/>
    </source>
</evidence>
<dbReference type="Gene3D" id="6.10.250.1490">
    <property type="match status" value="1"/>
</dbReference>
<dbReference type="Pfam" id="PF16727">
    <property type="entry name" value="REV1_C"/>
    <property type="match status" value="1"/>
</dbReference>
<feature type="region of interest" description="Disordered" evidence="13">
    <location>
        <begin position="237"/>
        <end position="258"/>
    </location>
</feature>
<dbReference type="Pfam" id="PF11799">
    <property type="entry name" value="IMS_C"/>
    <property type="match status" value="1"/>
</dbReference>
<dbReference type="InterPro" id="IPR038401">
    <property type="entry name" value="Rev1_C_sf"/>
</dbReference>
<dbReference type="InterPro" id="IPR001126">
    <property type="entry name" value="UmuC"/>
</dbReference>
<comment type="subcellular location">
    <subcellularLocation>
        <location evidence="1">Nucleus</location>
    </subcellularLocation>
</comment>
<dbReference type="GO" id="GO:0005634">
    <property type="term" value="C:nucleus"/>
    <property type="evidence" value="ECO:0007669"/>
    <property type="project" value="UniProtKB-SubCell"/>
</dbReference>
<evidence type="ECO:0000313" key="17">
    <source>
        <dbReference type="Proteomes" id="UP000193648"/>
    </source>
</evidence>
<dbReference type="PANTHER" id="PTHR45990">
    <property type="entry name" value="DNA REPAIR PROTEIN REV1"/>
    <property type="match status" value="1"/>
</dbReference>
<dbReference type="InterPro" id="IPR036775">
    <property type="entry name" value="DNA_pol_Y-fam_lit_finger_sf"/>
</dbReference>
<sequence>MEREKEDDPYEAIGYGDFGSYFRRKKQKLRLQQEEIAAQIAPGVQQIFEGIVVYVNGYTYPPIHGGEFRQYLSKSSTTHIIASNLTQAKMKEFQNYKVAKPEWIVESVKANKLLPWHKFSTLRVASSFTKFGEVSSSSTSVLSPDASSRFSNAGTTTIPSQPASFVSTGRLANIQNEASVREVTQKVDDALYEDQASEMQRCNTKLEEGENQSIGVQYNEDELFSGELDLEELQSLLTPPNDNEDHELEGLPDKNQDPSTINTTFVHNPFVNVNMQSPMDAMTGAGNDVQTSVDHIASSDDRHPTLIELSVPWNRLNSSVQPGFVEKFYQSSRLHYLSAWKAKLRELTAEIQKDRVPLNYKNKDKIIMHIDFDCFFASVATRGKPELQNRPVAVAHGSGGSTSNSEIASCNYLARSFGVKNGMHLQRARTLCPDLMVVPYEFQEYEDISIEFYKIILSYADELQAVSVDEALVDVTSKCIPYWSMDGHHQQAEELSVQMDPGALAEQVRKEIFDATGCHASVGIAPNILLAKLATKRAKPHGQYIWPSTPGSERTLRELQGSVSLLLPDVDDEPDLTLPGSDNGSQFHKPETPVAKKSKSQKEFAVQDLPGVGYKTIQELEERFSARTLYELQQIPKEELQRVCGVKTGEMLYNSCRGIDETTLASDREKTRQSVSAEISWGVRFENQEQVDIFIADLAKEVSKRLKEINRKGKSVVLKVMKRKEHVGGQWKHLGHGPVDQFARTGQLPIYTDDPELISTEARRLLLYFKFNVLDLRGIGIQVLKLNNDAINTTPKPISVTTDYMNQTTLTSTLFQPKRLLSTKAAKDPTPPIQVSAQDNAPTLKPTDQTKVIASYNYTEGGPTMEIDSDTFKELPQEIQAELSLQYRLVFVNLDQNKSTDVQVDVQGESNTVPVQEKAKSRHMSIGDDALPPWSQVDPSELMAMSTPAIRDTLKGYAVKHKDNNETDILRDTNSDHSLDSGVLPSPSKLDKSVLQALPPEIRAEIEQEYTLIMENQELIQKLAQSGSVESARPTPGGLLLQSSALMERQGLGRGKGRNVIRGSVRSRPRGRGRGRGRAIGGDIVPKRNKHGGMEGFENSGRSLHQRAGPNDVTDAQTNQIPDLDESFLLALPEDLRAEVVAAHRLEVVKSRRRQADLADAAKNNRPQDSRHGAEHNNYGRGLGEKGFVLLERPTLMNMRGVDELRGMLAEWVQSTLVSGSEQPLQERLTSATAEDHSSSSSKVDVTLYDEGPNPEDVQSFLEFLVKIIYMERDLERARLLLRYLRRKIAQNQSRAAPADANPKHIQVLMSWPEALQKVTSISSFARSLTHAQDFGDSHVIFIFSTRCFDKD</sequence>
<reference evidence="16 17" key="1">
    <citation type="submission" date="2016-07" db="EMBL/GenBank/DDBJ databases">
        <title>Pervasive Adenine N6-methylation of Active Genes in Fungi.</title>
        <authorList>
            <consortium name="DOE Joint Genome Institute"/>
            <person name="Mondo S.J."/>
            <person name="Dannebaum R.O."/>
            <person name="Kuo R.C."/>
            <person name="Labutti K."/>
            <person name="Haridas S."/>
            <person name="Kuo A."/>
            <person name="Salamov A."/>
            <person name="Ahrendt S.R."/>
            <person name="Lipzen A."/>
            <person name="Sullivan W."/>
            <person name="Andreopoulos W.B."/>
            <person name="Clum A."/>
            <person name="Lindquist E."/>
            <person name="Daum C."/>
            <person name="Ramamoorthy G.K."/>
            <person name="Gryganskyi A."/>
            <person name="Culley D."/>
            <person name="Magnuson J.K."/>
            <person name="James T.Y."/>
            <person name="O'Malley M.A."/>
            <person name="Stajich J.E."/>
            <person name="Spatafora J.W."/>
            <person name="Visel A."/>
            <person name="Grigoriev I.V."/>
        </authorList>
    </citation>
    <scope>NUCLEOTIDE SEQUENCE [LARGE SCALE GENOMIC DNA]</scope>
    <source>
        <strain evidence="16 17">NRRL 3116</strain>
    </source>
</reference>
<dbReference type="Gene3D" id="3.30.70.270">
    <property type="match status" value="1"/>
</dbReference>
<dbReference type="SUPFAM" id="SSF56672">
    <property type="entry name" value="DNA/RNA polymerases"/>
    <property type="match status" value="2"/>
</dbReference>
<dbReference type="Pfam" id="PF00817">
    <property type="entry name" value="IMS"/>
    <property type="match status" value="1"/>
</dbReference>
<gene>
    <name evidence="16" type="ORF">BCR41DRAFT_418837</name>
</gene>
<evidence type="ECO:0000256" key="6">
    <source>
        <dbReference type="ARBA" id="ARBA00022695"/>
    </source>
</evidence>
<dbReference type="Proteomes" id="UP000193648">
    <property type="component" value="Unassembled WGS sequence"/>
</dbReference>
<dbReference type="Gene3D" id="6.10.250.1630">
    <property type="match status" value="1"/>
</dbReference>
<keyword evidence="6" id="KW-0548">Nucleotidyltransferase</keyword>
<evidence type="ECO:0000259" key="15">
    <source>
        <dbReference type="PROSITE" id="PS50173"/>
    </source>
</evidence>
<dbReference type="InterPro" id="IPR031991">
    <property type="entry name" value="Rev1_C"/>
</dbReference>
<feature type="compositionally biased region" description="Basic and acidic residues" evidence="13">
    <location>
        <begin position="1166"/>
        <end position="1175"/>
    </location>
</feature>
<dbReference type="STRING" id="64571.A0A1Y2GZV2"/>
<evidence type="ECO:0000256" key="10">
    <source>
        <dbReference type="ARBA" id="ARBA00023125"/>
    </source>
</evidence>
<keyword evidence="9" id="KW-0460">Magnesium</keyword>
<dbReference type="SUPFAM" id="SSF100879">
    <property type="entry name" value="Lesion bypass DNA polymerase (Y-family), little finger domain"/>
    <property type="match status" value="1"/>
</dbReference>
<dbReference type="Gene3D" id="3.40.50.10190">
    <property type="entry name" value="BRCT domain"/>
    <property type="match status" value="1"/>
</dbReference>
<dbReference type="InterPro" id="IPR043502">
    <property type="entry name" value="DNA/RNA_pol_sf"/>
</dbReference>
<evidence type="ECO:0000256" key="1">
    <source>
        <dbReference type="ARBA" id="ARBA00004123"/>
    </source>
</evidence>
<dbReference type="Pfam" id="PF21999">
    <property type="entry name" value="IMS_HHH_1"/>
    <property type="match status" value="1"/>
</dbReference>
<dbReference type="Gene3D" id="3.40.1170.60">
    <property type="match status" value="1"/>
</dbReference>
<dbReference type="CDD" id="cd17719">
    <property type="entry name" value="BRCT_Rev1"/>
    <property type="match status" value="1"/>
</dbReference>
<dbReference type="GO" id="GO:0003684">
    <property type="term" value="F:damaged DNA binding"/>
    <property type="evidence" value="ECO:0007669"/>
    <property type="project" value="InterPro"/>
</dbReference>
<name>A0A1Y2GZV2_9FUNG</name>
<feature type="region of interest" description="Disordered" evidence="13">
    <location>
        <begin position="1223"/>
        <end position="1246"/>
    </location>
</feature>
<keyword evidence="7" id="KW-0479">Metal-binding</keyword>
<keyword evidence="4" id="KW-0237">DNA synthesis</keyword>
<proteinExistence type="inferred from homology"/>
<dbReference type="OrthoDB" id="427711at2759"/>
<dbReference type="GO" id="GO:0003887">
    <property type="term" value="F:DNA-directed DNA polymerase activity"/>
    <property type="evidence" value="ECO:0007669"/>
    <property type="project" value="InterPro"/>
</dbReference>
<evidence type="ECO:0000259" key="14">
    <source>
        <dbReference type="PROSITE" id="PS50172"/>
    </source>
</evidence>
<dbReference type="RefSeq" id="XP_021885543.1">
    <property type="nucleotide sequence ID" value="XM_022029677.1"/>
</dbReference>
<dbReference type="GO" id="GO:0017125">
    <property type="term" value="F:deoxycytidyl transferase activity"/>
    <property type="evidence" value="ECO:0007669"/>
    <property type="project" value="TreeGrafter"/>
</dbReference>
<dbReference type="FunFam" id="3.30.1490.100:FF:000001">
    <property type="entry name" value="DNA repair protein REV1"/>
    <property type="match status" value="1"/>
</dbReference>
<dbReference type="InParanoid" id="A0A1Y2GZV2"/>
<feature type="compositionally biased region" description="Basic residues" evidence="13">
    <location>
        <begin position="1055"/>
        <end position="1077"/>
    </location>
</feature>
<dbReference type="GO" id="GO:0046872">
    <property type="term" value="F:metal ion binding"/>
    <property type="evidence" value="ECO:0007669"/>
    <property type="project" value="UniProtKB-KW"/>
</dbReference>
<evidence type="ECO:0000256" key="12">
    <source>
        <dbReference type="ARBA" id="ARBA00023242"/>
    </source>
</evidence>
<evidence type="ECO:0000256" key="4">
    <source>
        <dbReference type="ARBA" id="ARBA00022634"/>
    </source>
</evidence>
<feature type="domain" description="BRCT" evidence="14">
    <location>
        <begin position="43"/>
        <end position="121"/>
    </location>
</feature>
<dbReference type="InterPro" id="IPR001357">
    <property type="entry name" value="BRCT_dom"/>
</dbReference>
<dbReference type="SUPFAM" id="SSF52113">
    <property type="entry name" value="BRCT domain"/>
    <property type="match status" value="1"/>
</dbReference>
<evidence type="ECO:0000313" key="16">
    <source>
        <dbReference type="EMBL" id="ORZ27840.1"/>
    </source>
</evidence>
<evidence type="ECO:0000256" key="2">
    <source>
        <dbReference type="ARBA" id="ARBA00010945"/>
    </source>
</evidence>
<keyword evidence="8" id="KW-0227">DNA damage</keyword>
<dbReference type="GO" id="GO:0070987">
    <property type="term" value="P:error-free translesion synthesis"/>
    <property type="evidence" value="ECO:0007669"/>
    <property type="project" value="TreeGrafter"/>
</dbReference>
<feature type="region of interest" description="Disordered" evidence="13">
    <location>
        <begin position="914"/>
        <end position="934"/>
    </location>
</feature>
<keyword evidence="12" id="KW-0539">Nucleus</keyword>
<organism evidence="16 17">
    <name type="scientific">Lobosporangium transversale</name>
    <dbReference type="NCBI Taxonomy" id="64571"/>
    <lineage>
        <taxon>Eukaryota</taxon>
        <taxon>Fungi</taxon>
        <taxon>Fungi incertae sedis</taxon>
        <taxon>Mucoromycota</taxon>
        <taxon>Mortierellomycotina</taxon>
        <taxon>Mortierellomycetes</taxon>
        <taxon>Mortierellales</taxon>
        <taxon>Mortierellaceae</taxon>
        <taxon>Lobosporangium</taxon>
    </lineage>
</organism>
<evidence type="ECO:0000256" key="13">
    <source>
        <dbReference type="SAM" id="MobiDB-lite"/>
    </source>
</evidence>
<feature type="region of interest" description="Disordered" evidence="13">
    <location>
        <begin position="1157"/>
        <end position="1179"/>
    </location>
</feature>
<keyword evidence="10" id="KW-0238">DNA-binding</keyword>
<dbReference type="InterPro" id="IPR017961">
    <property type="entry name" value="DNA_pol_Y-fam_little_finger"/>
</dbReference>
<dbReference type="Gene3D" id="1.10.150.20">
    <property type="entry name" value="5' to 3' exonuclease, C-terminal subdomain"/>
    <property type="match status" value="1"/>
</dbReference>
<evidence type="ECO:0000256" key="9">
    <source>
        <dbReference type="ARBA" id="ARBA00022842"/>
    </source>
</evidence>
<dbReference type="GO" id="GO:0042276">
    <property type="term" value="P:error-prone translesion synthesis"/>
    <property type="evidence" value="ECO:0007669"/>
    <property type="project" value="TreeGrafter"/>
</dbReference>
<evidence type="ECO:0000256" key="8">
    <source>
        <dbReference type="ARBA" id="ARBA00022763"/>
    </source>
</evidence>
<dbReference type="InterPro" id="IPR053848">
    <property type="entry name" value="IMS_HHH_1"/>
</dbReference>
<feature type="domain" description="UmuC" evidence="15">
    <location>
        <begin position="367"/>
        <end position="613"/>
    </location>
</feature>
<evidence type="ECO:0000256" key="11">
    <source>
        <dbReference type="ARBA" id="ARBA00023204"/>
    </source>
</evidence>
<feature type="compositionally biased region" description="Polar residues" evidence="13">
    <location>
        <begin position="833"/>
        <end position="845"/>
    </location>
</feature>
<keyword evidence="17" id="KW-1185">Reference proteome</keyword>
<keyword evidence="5" id="KW-0808">Transferase</keyword>
<dbReference type="GO" id="GO:0006281">
    <property type="term" value="P:DNA repair"/>
    <property type="evidence" value="ECO:0007669"/>
    <property type="project" value="UniProtKB-KW"/>
</dbReference>
<dbReference type="SMART" id="SM00292">
    <property type="entry name" value="BRCT"/>
    <property type="match status" value="1"/>
</dbReference>
<dbReference type="PANTHER" id="PTHR45990:SF1">
    <property type="entry name" value="DNA REPAIR PROTEIN REV1"/>
    <property type="match status" value="1"/>
</dbReference>
<dbReference type="InterPro" id="IPR036420">
    <property type="entry name" value="BRCT_dom_sf"/>
</dbReference>
<keyword evidence="11" id="KW-0234">DNA repair</keyword>
<dbReference type="PROSITE" id="PS50172">
    <property type="entry name" value="BRCT"/>
    <property type="match status" value="1"/>
</dbReference>
<dbReference type="InterPro" id="IPR043128">
    <property type="entry name" value="Rev_trsase/Diguanyl_cyclase"/>
</dbReference>
<comment type="similarity">
    <text evidence="2">Belongs to the DNA polymerase type-Y family.</text>
</comment>
<feature type="region of interest" description="Disordered" evidence="13">
    <location>
        <begin position="825"/>
        <end position="845"/>
    </location>
</feature>
<feature type="region of interest" description="Disordered" evidence="13">
    <location>
        <begin position="571"/>
        <end position="601"/>
    </location>
</feature>
<dbReference type="EMBL" id="MCFF01000003">
    <property type="protein sequence ID" value="ORZ27840.1"/>
    <property type="molecule type" value="Genomic_DNA"/>
</dbReference>
<comment type="caution">
    <text evidence="16">The sequence shown here is derived from an EMBL/GenBank/DDBJ whole genome shotgun (WGS) entry which is preliminary data.</text>
</comment>
<dbReference type="PROSITE" id="PS50173">
    <property type="entry name" value="UMUC"/>
    <property type="match status" value="1"/>
</dbReference>
<dbReference type="InterPro" id="IPR025527">
    <property type="entry name" value="HUWE1/Rev1_UBM"/>
</dbReference>